<dbReference type="PIRSF" id="PIRSF028304">
    <property type="entry name" value="UCP028304"/>
    <property type="match status" value="1"/>
</dbReference>
<dbReference type="EMBL" id="PNYA01000008">
    <property type="protein sequence ID" value="PMS20437.1"/>
    <property type="molecule type" value="Genomic_DNA"/>
</dbReference>
<dbReference type="Pfam" id="PF05947">
    <property type="entry name" value="T6SS_TssF"/>
    <property type="match status" value="1"/>
</dbReference>
<dbReference type="PANTHER" id="PTHR35370:SF1">
    <property type="entry name" value="TYPE VI SECRETION SYSTEM COMPONENT TSSF1"/>
    <property type="match status" value="1"/>
</dbReference>
<dbReference type="AlphaFoldDB" id="A0A2N7VTF2"/>
<organism evidence="1 2">
    <name type="scientific">Trinickia dabaoshanensis</name>
    <dbReference type="NCBI Taxonomy" id="564714"/>
    <lineage>
        <taxon>Bacteria</taxon>
        <taxon>Pseudomonadati</taxon>
        <taxon>Pseudomonadota</taxon>
        <taxon>Betaproteobacteria</taxon>
        <taxon>Burkholderiales</taxon>
        <taxon>Burkholderiaceae</taxon>
        <taxon>Trinickia</taxon>
    </lineage>
</organism>
<dbReference type="RefSeq" id="WP_102645418.1">
    <property type="nucleotide sequence ID" value="NZ_PNYA01000008.1"/>
</dbReference>
<protein>
    <submittedName>
        <fullName evidence="1">Type VI secretion system baseplate subunit TssF</fullName>
    </submittedName>
</protein>
<proteinExistence type="predicted"/>
<gene>
    <name evidence="1" type="primary">vasA</name>
    <name evidence="1" type="ORF">C0Z18_10890</name>
</gene>
<evidence type="ECO:0000313" key="1">
    <source>
        <dbReference type="EMBL" id="PMS20437.1"/>
    </source>
</evidence>
<dbReference type="InterPro" id="IPR010272">
    <property type="entry name" value="T6SS_TssF"/>
</dbReference>
<reference evidence="1 2" key="1">
    <citation type="submission" date="2018-01" db="EMBL/GenBank/DDBJ databases">
        <title>Whole genome analyses suggest that Burkholderia sensu lato contains two further novel genera in the rhizoxinica-symbiotica group Mycetohabitans gen. nov., and Trinickia gen. nov.: implications for the evolution of diazotrophy and nodulation in the Burkholderiaceae.</title>
        <authorList>
            <person name="Estrada-de los Santos P."/>
            <person name="Palmer M."/>
            <person name="Chavez-Ramirez B."/>
            <person name="Beukes C."/>
            <person name="Steenkamp E.T."/>
            <person name="Hirsch A.M."/>
            <person name="Manyaka P."/>
            <person name="Maluk M."/>
            <person name="Lafos M."/>
            <person name="Crook M."/>
            <person name="Gross E."/>
            <person name="Simon M.F."/>
            <person name="Bueno dos Reis Junior F."/>
            <person name="Poole P.S."/>
            <person name="Venter S.N."/>
            <person name="James E.K."/>
        </authorList>
    </citation>
    <scope>NUCLEOTIDE SEQUENCE [LARGE SCALE GENOMIC DNA]</scope>
    <source>
        <strain evidence="1 2">GIMN1.004</strain>
    </source>
</reference>
<sequence length="642" mass="69694">MNETLLAYYEEELRHLREVGGEFAQAFPKVAQRLGLDAFECADPYVERLLEGFSFLAARVRMRMDAQFPRFTQHLAEMIYPGLLAPTPSMAVVQIEPDRTHPALARAIAVPRGTALSSQLDRDGTTRCEYRTAHALTLLPLRLAQAGYRGFDCLPSGWAPRLDSAPKAVLTLRFEWGPSARDARGALDRLPLYLRGSEGVAELLHTRMTGHCLAGCLRLGEGSGVRYVPLPSRCVQPKGFEDSEALLPVSSAAYRGCRLLREYFAFAQRFAFVELIGLRQWAAAMEPGGEAGMAAFDVVLLLDTFDAALQNSIDAASFALHCTPAINLFARRADRIALDDRRFEHHVVVDRTRPLDFEVFAIEGIDGYAPGGAATRRFAPLYRAGDPGECAVAPGYFQMRRAPRLLSASERMRGGRSRYAGSEVFVALVTPSEAPYAADLQQLGADVLCTNRDLPLSMPVGLGTTDFTGGGQLQAVQSVRCLAGPTIPRPALAEPTNLWRLLDMLSTSRLPLVASANEWAGAATQPAAHDARALRRWLAALCPADDAAGRHQISLLRHASAKTITRRLPLPGPISYGRGLEITLTFDDAAPVSAPASLLGAVLAAALAEYMPINQFAETVVCAPARGMVTRYPAKAGRCEIL</sequence>
<accession>A0A2N7VTF2</accession>
<dbReference type="OrthoDB" id="9763676at2"/>
<dbReference type="Proteomes" id="UP000235616">
    <property type="component" value="Unassembled WGS sequence"/>
</dbReference>
<comment type="caution">
    <text evidence="1">The sequence shown here is derived from an EMBL/GenBank/DDBJ whole genome shotgun (WGS) entry which is preliminary data.</text>
</comment>
<keyword evidence="2" id="KW-1185">Reference proteome</keyword>
<evidence type="ECO:0000313" key="2">
    <source>
        <dbReference type="Proteomes" id="UP000235616"/>
    </source>
</evidence>
<dbReference type="PANTHER" id="PTHR35370">
    <property type="entry name" value="CYTOPLASMIC PROTEIN-RELATED-RELATED"/>
    <property type="match status" value="1"/>
</dbReference>
<name>A0A2N7VTF2_9BURK</name>
<dbReference type="NCBIfam" id="TIGR03359">
    <property type="entry name" value="VI_chp_6"/>
    <property type="match status" value="1"/>
</dbReference>